<organism evidence="1 2">
    <name type="scientific">Gelidibacter gilvus</name>
    <dbReference type="NCBI Taxonomy" id="59602"/>
    <lineage>
        <taxon>Bacteria</taxon>
        <taxon>Pseudomonadati</taxon>
        <taxon>Bacteroidota</taxon>
        <taxon>Flavobacteriia</taxon>
        <taxon>Flavobacteriales</taxon>
        <taxon>Flavobacteriaceae</taxon>
        <taxon>Gelidibacter</taxon>
    </lineage>
</organism>
<dbReference type="EMBL" id="SDDZ01000011">
    <property type="protein sequence ID" value="RXJ45714.1"/>
    <property type="molecule type" value="Genomic_DNA"/>
</dbReference>
<dbReference type="RefSeq" id="WP_129018334.1">
    <property type="nucleotide sequence ID" value="NZ_SDDZ01000011.1"/>
</dbReference>
<comment type="caution">
    <text evidence="1">The sequence shown here is derived from an EMBL/GenBank/DDBJ whole genome shotgun (WGS) entry which is preliminary data.</text>
</comment>
<gene>
    <name evidence="1" type="ORF">ESZ48_15070</name>
</gene>
<evidence type="ECO:0000313" key="2">
    <source>
        <dbReference type="Proteomes" id="UP000289792"/>
    </source>
</evidence>
<proteinExistence type="predicted"/>
<reference evidence="1 2" key="1">
    <citation type="submission" date="2019-01" db="EMBL/GenBank/DDBJ databases">
        <title>Genome sequence of the Antarctic species Gelidibacter gilvus ACAM 158(T).</title>
        <authorList>
            <person name="Bowman J.P."/>
        </authorList>
    </citation>
    <scope>NUCLEOTIDE SEQUENCE [LARGE SCALE GENOMIC DNA]</scope>
    <source>
        <strain evidence="1 2">IC158</strain>
    </source>
</reference>
<evidence type="ECO:0000313" key="1">
    <source>
        <dbReference type="EMBL" id="RXJ45714.1"/>
    </source>
</evidence>
<dbReference type="AlphaFoldDB" id="A0A4Q0XF64"/>
<keyword evidence="2" id="KW-1185">Reference proteome</keyword>
<accession>A0A4Q0XF64</accession>
<sequence>MADFEINKIKEELKDIQKYETNRPESEMTPMINPALDSVSKALQKQNLVHFKSSFNFLTKTCDNCHRETKHEFQTCTFLAI</sequence>
<dbReference type="Proteomes" id="UP000289792">
    <property type="component" value="Unassembled WGS sequence"/>
</dbReference>
<protein>
    <submittedName>
        <fullName evidence="1">Uncharacterized protein</fullName>
    </submittedName>
</protein>
<name>A0A4Q0XF64_9FLAO</name>